<dbReference type="NCBIfam" id="TIGR04057">
    <property type="entry name" value="SusC_RagA_signa"/>
    <property type="match status" value="1"/>
</dbReference>
<evidence type="ECO:0000313" key="7">
    <source>
        <dbReference type="EMBL" id="SDL41635.1"/>
    </source>
</evidence>
<gene>
    <name evidence="7" type="ORF">SAMN05216273_10170</name>
</gene>
<dbReference type="InterPro" id="IPR012910">
    <property type="entry name" value="Plug_dom"/>
</dbReference>
<comment type="similarity">
    <text evidence="4">Belongs to the TonB-dependent receptor family.</text>
</comment>
<name>A0ABY0QP11_9FLAO</name>
<dbReference type="InterPro" id="IPR036465">
    <property type="entry name" value="vWFA_dom_sf"/>
</dbReference>
<dbReference type="EMBL" id="FNHD01000001">
    <property type="protein sequence ID" value="SDL41635.1"/>
    <property type="molecule type" value="Genomic_DNA"/>
</dbReference>
<dbReference type="Gene3D" id="3.40.50.410">
    <property type="entry name" value="von Willebrand factor, type A domain"/>
    <property type="match status" value="1"/>
</dbReference>
<dbReference type="Proteomes" id="UP000199242">
    <property type="component" value="Unassembled WGS sequence"/>
</dbReference>
<keyword evidence="4" id="KW-0998">Cell outer membrane</keyword>
<dbReference type="InterPro" id="IPR023997">
    <property type="entry name" value="TonB-dep_OMP_SusC/RagA_CS"/>
</dbReference>
<keyword evidence="4 5" id="KW-0472">Membrane</keyword>
<keyword evidence="4" id="KW-0813">Transport</keyword>
<dbReference type="PANTHER" id="PTHR47763">
    <property type="entry name" value="ALPHA-PROTEIN KINASE VWKA"/>
    <property type="match status" value="1"/>
</dbReference>
<dbReference type="InterPro" id="IPR039426">
    <property type="entry name" value="TonB-dep_rcpt-like"/>
</dbReference>
<dbReference type="Pfam" id="PF25106">
    <property type="entry name" value="VWA_4"/>
    <property type="match status" value="1"/>
</dbReference>
<dbReference type="InterPro" id="IPR037066">
    <property type="entry name" value="Plug_dom_sf"/>
</dbReference>
<dbReference type="Pfam" id="PF18962">
    <property type="entry name" value="Por_Secre_tail"/>
    <property type="match status" value="1"/>
</dbReference>
<feature type="domain" description="VWFA" evidence="6">
    <location>
        <begin position="476"/>
        <end position="663"/>
    </location>
</feature>
<evidence type="ECO:0000256" key="3">
    <source>
        <dbReference type="ARBA" id="ARBA00022729"/>
    </source>
</evidence>
<protein>
    <submittedName>
        <fullName evidence="7">Por secretion system C-terminal sorting domain-containing protein</fullName>
    </submittedName>
</protein>
<dbReference type="InterPro" id="IPR002035">
    <property type="entry name" value="VWF_A"/>
</dbReference>
<keyword evidence="3" id="KW-0732">Signal</keyword>
<keyword evidence="4 5" id="KW-0812">Transmembrane</keyword>
<dbReference type="SUPFAM" id="SSF56935">
    <property type="entry name" value="Porins"/>
    <property type="match status" value="1"/>
</dbReference>
<proteinExistence type="inferred from homology"/>
<dbReference type="PROSITE" id="PS50234">
    <property type="entry name" value="VWFA"/>
    <property type="match status" value="1"/>
</dbReference>
<sequence length="782" mass="87537">MENNHDIDKKFNEAYQSVEEPVTFPGFDKVWEKVEKKLDKKEHQKKIIPIWFPYGMAASLIIGLGAFYFINKNNASETEKPAIVQNTVSPETNSNVQTIDSMVKSNIEKEIHSQKQVQKSEILAYEDVNITNIDKGLKLIEKGLIDTNESRYIKPAEINQIFAQVPVDSGFKERSIEEVVVLGYSKTATKSKSVSSSALSENLIASNSSSTGFLNSLSGEAPGLSINSSFGTPGSFKNTILIRGSASIKEGSEPLYIINGEIASGEKFKKLKPENIKEVSVVKDAAATSVYGSRAANGVIIISTKDASKSKNRKFDKFLKKLFPKAKTDIIDKSVDKEEVLPKAGQLTAGEANDFSKWNYWMDIAVPALERYKGEWKFFPEKRVSVQLVNKNKKPVVGEKLKLVNDKNEVVWESVTDNLGNAELWINPITNVEQNTGKYILKDQSNNIISNNPKEFKNGQNLIFVDKPCIEKRALELAFVVDATGSMGDEIAYLQAELLDVLKKVESNLKNTEIRYGSVFYRDKGDEYVTKKFEFSDNADQLLKFIKEQKASGGGDFPEAVVEAMDASVNDLKWSNENSTKIMFLILDAPPHQSAENIDKLFKYIKTAAQKGITIIPISASDIDKQTEYLMRTFALMTNGTYTFLTNHSGIGNNHIEPTVESYEVEKLNDLILRLILQRATLTECDKNISQNYLNKKLETEAGSQIEHQVKIFPNPTKGPINIISELPIHELFVYDLAGKIIMKKEKLSGKGAIDISSYPQSVYLIRAKTEKGWETFKIIKN</sequence>
<dbReference type="InterPro" id="IPR026444">
    <property type="entry name" value="Secre_tail"/>
</dbReference>
<dbReference type="PROSITE" id="PS52016">
    <property type="entry name" value="TONB_DEPENDENT_REC_3"/>
    <property type="match status" value="1"/>
</dbReference>
<feature type="transmembrane region" description="Helical" evidence="5">
    <location>
        <begin position="50"/>
        <end position="70"/>
    </location>
</feature>
<dbReference type="NCBIfam" id="TIGR04183">
    <property type="entry name" value="Por_Secre_tail"/>
    <property type="match status" value="1"/>
</dbReference>
<evidence type="ECO:0000256" key="4">
    <source>
        <dbReference type="PROSITE-ProRule" id="PRU01360"/>
    </source>
</evidence>
<comment type="caution">
    <text evidence="7">The sequence shown here is derived from an EMBL/GenBank/DDBJ whole genome shotgun (WGS) entry which is preliminary data.</text>
</comment>
<comment type="subcellular location">
    <subcellularLocation>
        <location evidence="4">Cell outer membrane</location>
        <topology evidence="4">Multi-pass membrane protein</topology>
    </subcellularLocation>
    <subcellularLocation>
        <location evidence="1">Secreted</location>
    </subcellularLocation>
</comment>
<dbReference type="CDD" id="cd00198">
    <property type="entry name" value="vWFA"/>
    <property type="match status" value="1"/>
</dbReference>
<evidence type="ECO:0000256" key="2">
    <source>
        <dbReference type="ARBA" id="ARBA00022525"/>
    </source>
</evidence>
<accession>A0ABY0QP11</accession>
<keyword evidence="5" id="KW-1133">Transmembrane helix</keyword>
<keyword evidence="8" id="KW-1185">Reference proteome</keyword>
<evidence type="ECO:0000256" key="5">
    <source>
        <dbReference type="SAM" id="Phobius"/>
    </source>
</evidence>
<dbReference type="Gene3D" id="2.170.130.10">
    <property type="entry name" value="TonB-dependent receptor, plug domain"/>
    <property type="match status" value="1"/>
</dbReference>
<dbReference type="RefSeq" id="WP_089740952.1">
    <property type="nucleotide sequence ID" value="NZ_FNHD01000001.1"/>
</dbReference>
<evidence type="ECO:0000256" key="1">
    <source>
        <dbReference type="ARBA" id="ARBA00004613"/>
    </source>
</evidence>
<keyword evidence="4" id="KW-1134">Transmembrane beta strand</keyword>
<dbReference type="SUPFAM" id="SSF53300">
    <property type="entry name" value="vWA-like"/>
    <property type="match status" value="1"/>
</dbReference>
<keyword evidence="2" id="KW-0964">Secreted</keyword>
<evidence type="ECO:0000313" key="8">
    <source>
        <dbReference type="Proteomes" id="UP000199242"/>
    </source>
</evidence>
<dbReference type="Pfam" id="PF07715">
    <property type="entry name" value="Plug"/>
    <property type="match status" value="1"/>
</dbReference>
<dbReference type="InterPro" id="IPR056861">
    <property type="entry name" value="HMCN1-like_VWA"/>
</dbReference>
<dbReference type="PANTHER" id="PTHR47763:SF1">
    <property type="entry name" value="DUF659 DOMAIN-CONTAINING PROTEIN"/>
    <property type="match status" value="1"/>
</dbReference>
<reference evidence="7 8" key="1">
    <citation type="submission" date="2016-10" db="EMBL/GenBank/DDBJ databases">
        <authorList>
            <person name="Varghese N."/>
            <person name="Submissions S."/>
        </authorList>
    </citation>
    <scope>NUCLEOTIDE SEQUENCE [LARGE SCALE GENOMIC DNA]</scope>
    <source>
        <strain evidence="7 8">CGMCC 1.10941</strain>
    </source>
</reference>
<organism evidence="7 8">
    <name type="scientific">Chryseobacterium taihuense</name>
    <dbReference type="NCBI Taxonomy" id="1141221"/>
    <lineage>
        <taxon>Bacteria</taxon>
        <taxon>Pseudomonadati</taxon>
        <taxon>Bacteroidota</taxon>
        <taxon>Flavobacteriia</taxon>
        <taxon>Flavobacteriales</taxon>
        <taxon>Weeksellaceae</taxon>
        <taxon>Chryseobacterium group</taxon>
        <taxon>Chryseobacterium</taxon>
    </lineage>
</organism>
<dbReference type="InterPro" id="IPR052969">
    <property type="entry name" value="Thr-specific_kinase-like"/>
</dbReference>
<evidence type="ECO:0000259" key="6">
    <source>
        <dbReference type="PROSITE" id="PS50234"/>
    </source>
</evidence>
<dbReference type="SMART" id="SM00327">
    <property type="entry name" value="VWA"/>
    <property type="match status" value="1"/>
</dbReference>